<sequence length="64" mass="7148">MIVQFTISKTGHMFGLKVKKSSGNKTLDRAAIKTVKNSMPFETIPASSKEDRIHVVLPIEYKLS</sequence>
<evidence type="ECO:0000259" key="5">
    <source>
        <dbReference type="PROSITE" id="PS52015"/>
    </source>
</evidence>
<dbReference type="EMBL" id="MPRK01000162">
    <property type="protein sequence ID" value="OOZ38698.1"/>
    <property type="molecule type" value="Genomic_DNA"/>
</dbReference>
<dbReference type="GO" id="GO:0016020">
    <property type="term" value="C:membrane"/>
    <property type="evidence" value="ECO:0007669"/>
    <property type="project" value="UniProtKB-SubCell"/>
</dbReference>
<proteinExistence type="predicted"/>
<dbReference type="InterPro" id="IPR037682">
    <property type="entry name" value="TonB_C"/>
</dbReference>
<gene>
    <name evidence="6" type="ORF">BOW52_08165</name>
</gene>
<comment type="caution">
    <text evidence="6">The sequence shown here is derived from an EMBL/GenBank/DDBJ whole genome shotgun (WGS) entry which is preliminary data.</text>
</comment>
<dbReference type="Proteomes" id="UP000190198">
    <property type="component" value="Unassembled WGS sequence"/>
</dbReference>
<evidence type="ECO:0000256" key="3">
    <source>
        <dbReference type="ARBA" id="ARBA00022989"/>
    </source>
</evidence>
<protein>
    <recommendedName>
        <fullName evidence="5">TonB C-terminal domain-containing protein</fullName>
    </recommendedName>
</protein>
<keyword evidence="4" id="KW-0472">Membrane</keyword>
<dbReference type="GO" id="GO:0055085">
    <property type="term" value="P:transmembrane transport"/>
    <property type="evidence" value="ECO:0007669"/>
    <property type="project" value="InterPro"/>
</dbReference>
<keyword evidence="3" id="KW-1133">Transmembrane helix</keyword>
<evidence type="ECO:0000313" key="6">
    <source>
        <dbReference type="EMBL" id="OOZ38698.1"/>
    </source>
</evidence>
<feature type="domain" description="TonB C-terminal" evidence="5">
    <location>
        <begin position="1"/>
        <end position="64"/>
    </location>
</feature>
<dbReference type="AlphaFoldDB" id="A0A1T2L0U0"/>
<dbReference type="InterPro" id="IPR006260">
    <property type="entry name" value="TonB/TolA_C"/>
</dbReference>
<dbReference type="Gene3D" id="3.30.1150.10">
    <property type="match status" value="1"/>
</dbReference>
<keyword evidence="7" id="KW-1185">Reference proteome</keyword>
<evidence type="ECO:0000256" key="1">
    <source>
        <dbReference type="ARBA" id="ARBA00004167"/>
    </source>
</evidence>
<dbReference type="NCBIfam" id="TIGR01352">
    <property type="entry name" value="tonB_Cterm"/>
    <property type="match status" value="1"/>
</dbReference>
<dbReference type="SUPFAM" id="SSF74653">
    <property type="entry name" value="TolA/TonB C-terminal domain"/>
    <property type="match status" value="1"/>
</dbReference>
<evidence type="ECO:0000256" key="2">
    <source>
        <dbReference type="ARBA" id="ARBA00022692"/>
    </source>
</evidence>
<evidence type="ECO:0000256" key="4">
    <source>
        <dbReference type="ARBA" id="ARBA00023136"/>
    </source>
</evidence>
<dbReference type="Pfam" id="PF03544">
    <property type="entry name" value="TonB_C"/>
    <property type="match status" value="1"/>
</dbReference>
<reference evidence="6 7" key="1">
    <citation type="submission" date="2016-11" db="EMBL/GenBank/DDBJ databases">
        <title>Mixed transmission modes and dynamic genome evolution in an obligate animal-bacterial symbiosis.</title>
        <authorList>
            <person name="Russell S.L."/>
            <person name="Corbett-Detig R.B."/>
            <person name="Cavanaugh C.M."/>
        </authorList>
    </citation>
    <scope>NUCLEOTIDE SEQUENCE [LARGE SCALE GENOMIC DNA]</scope>
    <source>
        <strain evidence="6">Sp-SM6</strain>
    </source>
</reference>
<keyword evidence="2" id="KW-0812">Transmembrane</keyword>
<name>A0A1T2L0U0_9GAMM</name>
<organism evidence="6 7">
    <name type="scientific">Solemya elarraichensis gill symbiont</name>
    <dbReference type="NCBI Taxonomy" id="1918949"/>
    <lineage>
        <taxon>Bacteria</taxon>
        <taxon>Pseudomonadati</taxon>
        <taxon>Pseudomonadota</taxon>
        <taxon>Gammaproteobacteria</taxon>
        <taxon>sulfur-oxidizing symbionts</taxon>
    </lineage>
</organism>
<dbReference type="PROSITE" id="PS52015">
    <property type="entry name" value="TONB_CTD"/>
    <property type="match status" value="1"/>
</dbReference>
<accession>A0A1T2L0U0</accession>
<evidence type="ECO:0000313" key="7">
    <source>
        <dbReference type="Proteomes" id="UP000190198"/>
    </source>
</evidence>
<comment type="subcellular location">
    <subcellularLocation>
        <location evidence="1">Membrane</location>
        <topology evidence="1">Single-pass membrane protein</topology>
    </subcellularLocation>
</comment>